<reference evidence="1" key="1">
    <citation type="journal article" date="2014" name="BMC Genomics">
        <title>The Babesia bovis gene and promoter model: an update from full-length EST analysis.</title>
        <authorList>
            <person name="Yamagishi J."/>
            <person name="Wakaguri H."/>
            <person name="Yokoyama N."/>
            <person name="Yamashita R."/>
            <person name="Suzuki Y."/>
            <person name="Xuan X."/>
            <person name="Igarashi I."/>
        </authorList>
    </citation>
    <scope>NUCLEOTIDE SEQUENCE</scope>
    <source>
        <strain evidence="1">Texas</strain>
    </source>
</reference>
<name>S6C8M8_BABBO</name>
<protein>
    <submittedName>
        <fullName evidence="1">Uncharacterized protein</fullName>
    </submittedName>
</protein>
<evidence type="ECO:0000313" key="1">
    <source>
        <dbReference type="EMBL" id="BAN64915.1"/>
    </source>
</evidence>
<organism evidence="1">
    <name type="scientific">Babesia bovis</name>
    <dbReference type="NCBI Taxonomy" id="5865"/>
    <lineage>
        <taxon>Eukaryota</taxon>
        <taxon>Sar</taxon>
        <taxon>Alveolata</taxon>
        <taxon>Apicomplexa</taxon>
        <taxon>Aconoidasida</taxon>
        <taxon>Piroplasmida</taxon>
        <taxon>Babesiidae</taxon>
        <taxon>Babesia</taxon>
    </lineage>
</organism>
<dbReference type="AlphaFoldDB" id="S6C8M8"/>
<accession>S6C8M8</accession>
<sequence>MYFSGFLRVRYYNVTLDRNECCVISLTVITSKKHVCKRSNGKASGCTTECIH</sequence>
<dbReference type="EMBL" id="AK441121">
    <property type="protein sequence ID" value="BAN64915.1"/>
    <property type="molecule type" value="mRNA"/>
</dbReference>
<proteinExistence type="evidence at transcript level"/>